<accession>A0A7V4G8M3</accession>
<comment type="caution">
    <text evidence="1">The sequence shown here is derived from an EMBL/GenBank/DDBJ whole genome shotgun (WGS) entry which is preliminary data.</text>
</comment>
<reference evidence="1" key="1">
    <citation type="journal article" date="2020" name="mSystems">
        <title>Genome- and Community-Level Interaction Insights into Carbon Utilization and Element Cycling Functions of Hydrothermarchaeota in Hydrothermal Sediment.</title>
        <authorList>
            <person name="Zhou Z."/>
            <person name="Liu Y."/>
            <person name="Xu W."/>
            <person name="Pan J."/>
            <person name="Luo Z.H."/>
            <person name="Li M."/>
        </authorList>
    </citation>
    <scope>NUCLEOTIDE SEQUENCE [LARGE SCALE GENOMIC DNA]</scope>
    <source>
        <strain evidence="1">SpSt-548</strain>
    </source>
</reference>
<proteinExistence type="predicted"/>
<organism evidence="1">
    <name type="scientific">Desulfobacca acetoxidans</name>
    <dbReference type="NCBI Taxonomy" id="60893"/>
    <lineage>
        <taxon>Bacteria</taxon>
        <taxon>Pseudomonadati</taxon>
        <taxon>Thermodesulfobacteriota</taxon>
        <taxon>Desulfobaccia</taxon>
        <taxon>Desulfobaccales</taxon>
        <taxon>Desulfobaccaceae</taxon>
        <taxon>Desulfobacca</taxon>
    </lineage>
</organism>
<name>A0A7V4G8M3_9BACT</name>
<dbReference type="AlphaFoldDB" id="A0A7V4G8M3"/>
<evidence type="ECO:0000313" key="1">
    <source>
        <dbReference type="EMBL" id="HGS05378.1"/>
    </source>
</evidence>
<dbReference type="EMBL" id="DSXI01000383">
    <property type="protein sequence ID" value="HGS05378.1"/>
    <property type="molecule type" value="Genomic_DNA"/>
</dbReference>
<gene>
    <name evidence="1" type="ORF">ENT08_06530</name>
</gene>
<sequence>MKFSLHQFLKALVGIAADNHGAGTVNGPAIDRLGFEEALVVVNSGANGAGGMVNIKVQESDADSSGFADVTGAAFAEIAEANDNTVYVGRLNLVGRKRYLRVVAVVANAACDLGVDVLLGAARQLPVSQVNAAAFSV</sequence>
<dbReference type="Gene3D" id="2.60.120.1110">
    <property type="match status" value="1"/>
</dbReference>
<protein>
    <submittedName>
        <fullName evidence="1">Uncharacterized protein</fullName>
    </submittedName>
</protein>